<dbReference type="PANTHER" id="PTHR43428">
    <property type="entry name" value="ARSENATE REDUCTASE"/>
    <property type="match status" value="1"/>
</dbReference>
<dbReference type="Gene3D" id="3.40.50.2300">
    <property type="match status" value="1"/>
</dbReference>
<dbReference type="InterPro" id="IPR023485">
    <property type="entry name" value="Ptyr_pPase"/>
</dbReference>
<dbReference type="Proteomes" id="UP001139409">
    <property type="component" value="Unassembled WGS sequence"/>
</dbReference>
<keyword evidence="4" id="KW-1185">Reference proteome</keyword>
<keyword evidence="1" id="KW-0059">Arsenical resistance</keyword>
<dbReference type="SMART" id="SM00226">
    <property type="entry name" value="LMWPc"/>
    <property type="match status" value="1"/>
</dbReference>
<protein>
    <submittedName>
        <fullName evidence="3">Protein-tyrosine-phosphatase</fullName>
    </submittedName>
</protein>
<dbReference type="PANTHER" id="PTHR43428:SF1">
    <property type="entry name" value="ARSENATE REDUCTASE"/>
    <property type="match status" value="1"/>
</dbReference>
<gene>
    <name evidence="3" type="ORF">LDX50_29535</name>
</gene>
<name>A0A9X1L292_9BACT</name>
<evidence type="ECO:0000313" key="3">
    <source>
        <dbReference type="EMBL" id="MCA6079052.1"/>
    </source>
</evidence>
<dbReference type="InterPro" id="IPR036196">
    <property type="entry name" value="Ptyr_pPase_sf"/>
</dbReference>
<comment type="caution">
    <text evidence="3">The sequence shown here is derived from an EMBL/GenBank/DDBJ whole genome shotgun (WGS) entry which is preliminary data.</text>
</comment>
<dbReference type="RefSeq" id="WP_225699913.1">
    <property type="nucleotide sequence ID" value="NZ_JAIXNE010000008.1"/>
</dbReference>
<proteinExistence type="predicted"/>
<dbReference type="SUPFAM" id="SSF52788">
    <property type="entry name" value="Phosphotyrosine protein phosphatases I"/>
    <property type="match status" value="1"/>
</dbReference>
<feature type="domain" description="Phosphotyrosine protein phosphatase I" evidence="2">
    <location>
        <begin position="48"/>
        <end position="214"/>
    </location>
</feature>
<dbReference type="GO" id="GO:0046685">
    <property type="term" value="P:response to arsenic-containing substance"/>
    <property type="evidence" value="ECO:0007669"/>
    <property type="project" value="UniProtKB-KW"/>
</dbReference>
<evidence type="ECO:0000313" key="4">
    <source>
        <dbReference type="Proteomes" id="UP001139409"/>
    </source>
</evidence>
<sequence>MERTLAFYPDLDSYWKKVQMNISGIPDERKGHLDELVRYIQNSDHKDCHLVFICTHNSRRSHLSQLFAQLAAYDSGLNYIHTYSGGTEATALNPRVVQALERAGFRIKPSGGTASNPVYAIHYNDLDEPISVFSKTYDDPSNPPDDFAAVMTCSDAEENCPYIPGTSARISVKYEDPKVADGTPYETERYDERTFQIACEMYYVMDRVVTLTDQNQLR</sequence>
<organism evidence="3 4">
    <name type="scientific">Fulvivirga sedimenti</name>
    <dbReference type="NCBI Taxonomy" id="2879465"/>
    <lineage>
        <taxon>Bacteria</taxon>
        <taxon>Pseudomonadati</taxon>
        <taxon>Bacteroidota</taxon>
        <taxon>Cytophagia</taxon>
        <taxon>Cytophagales</taxon>
        <taxon>Fulvivirgaceae</taxon>
        <taxon>Fulvivirga</taxon>
    </lineage>
</organism>
<evidence type="ECO:0000259" key="2">
    <source>
        <dbReference type="SMART" id="SM00226"/>
    </source>
</evidence>
<evidence type="ECO:0000256" key="1">
    <source>
        <dbReference type="ARBA" id="ARBA00022849"/>
    </source>
</evidence>
<accession>A0A9X1L292</accession>
<reference evidence="3" key="1">
    <citation type="submission" date="2021-09" db="EMBL/GenBank/DDBJ databases">
        <title>Fulvivirga sp. isolated from coastal sediment.</title>
        <authorList>
            <person name="Yu H."/>
        </authorList>
    </citation>
    <scope>NUCLEOTIDE SEQUENCE</scope>
    <source>
        <strain evidence="3">1062</strain>
    </source>
</reference>
<dbReference type="EMBL" id="JAIXNE010000008">
    <property type="protein sequence ID" value="MCA6079052.1"/>
    <property type="molecule type" value="Genomic_DNA"/>
</dbReference>
<dbReference type="AlphaFoldDB" id="A0A9X1L292"/>
<dbReference type="Pfam" id="PF01451">
    <property type="entry name" value="LMWPc"/>
    <property type="match status" value="1"/>
</dbReference>